<dbReference type="EMBL" id="BDES01000054">
    <property type="protein sequence ID" value="GCD53286.1"/>
    <property type="molecule type" value="Genomic_DNA"/>
</dbReference>
<comment type="caution">
    <text evidence="2">The sequence shown here is derived from an EMBL/GenBank/DDBJ whole genome shotgun (WGS) entry which is preliminary data.</text>
</comment>
<evidence type="ECO:0000259" key="1">
    <source>
        <dbReference type="Pfam" id="PF00289"/>
    </source>
</evidence>
<proteinExistence type="predicted"/>
<name>A0A401WVF3_ACEPA</name>
<evidence type="ECO:0000313" key="3">
    <source>
        <dbReference type="Proteomes" id="UP000287300"/>
    </source>
</evidence>
<dbReference type="Pfam" id="PF00289">
    <property type="entry name" value="Biotin_carb_N"/>
    <property type="match status" value="1"/>
</dbReference>
<feature type="domain" description="Biotin carboxylase-like N-terminal" evidence="1">
    <location>
        <begin position="7"/>
        <end position="32"/>
    </location>
</feature>
<dbReference type="InterPro" id="IPR016185">
    <property type="entry name" value="PreATP-grasp_dom_sf"/>
</dbReference>
<dbReference type="Gene3D" id="3.40.50.20">
    <property type="match status" value="1"/>
</dbReference>
<dbReference type="AlphaFoldDB" id="A0A401WVF3"/>
<accession>A0A401WVF3</accession>
<protein>
    <recommendedName>
        <fullName evidence="1">Biotin carboxylase-like N-terminal domain-containing protein</fullName>
    </recommendedName>
</protein>
<organism evidence="2 3">
    <name type="scientific">Acetobacter pasteurianus NBRC 3188</name>
    <dbReference type="NCBI Taxonomy" id="1226663"/>
    <lineage>
        <taxon>Bacteria</taxon>
        <taxon>Pseudomonadati</taxon>
        <taxon>Pseudomonadota</taxon>
        <taxon>Alphaproteobacteria</taxon>
        <taxon>Acetobacterales</taxon>
        <taxon>Acetobacteraceae</taxon>
        <taxon>Acetobacter</taxon>
    </lineage>
</organism>
<evidence type="ECO:0000313" key="2">
    <source>
        <dbReference type="EMBL" id="GCD53286.1"/>
    </source>
</evidence>
<dbReference type="SUPFAM" id="SSF52440">
    <property type="entry name" value="PreATP-grasp domain"/>
    <property type="match status" value="1"/>
</dbReference>
<dbReference type="Proteomes" id="UP000287300">
    <property type="component" value="Unassembled WGS sequence"/>
</dbReference>
<sequence length="37" mass="4196">MSAPQRFGRVLIANRGEIALRIQRACRQLGLALQLQF</sequence>
<gene>
    <name evidence="2" type="ORF">NBRC3188_1983</name>
</gene>
<dbReference type="InterPro" id="IPR005481">
    <property type="entry name" value="BC-like_N"/>
</dbReference>
<reference evidence="2 3" key="1">
    <citation type="submission" date="2016-06" db="EMBL/GenBank/DDBJ databases">
        <title>Acetobacter pasteurianus NBRC 3188 whole genome sequencing project.</title>
        <authorList>
            <person name="Matsutani M."/>
            <person name="Shiwa Y."/>
            <person name="Okamoto-Kainuma A."/>
            <person name="Ishikawa M."/>
            <person name="Koizumi Y."/>
            <person name="Yoshikawa H."/>
            <person name="Yakushi T."/>
            <person name="Matsushita K."/>
        </authorList>
    </citation>
    <scope>NUCLEOTIDE SEQUENCE [LARGE SCALE GENOMIC DNA]</scope>
    <source>
        <strain evidence="2 3">NBRC 3188</strain>
    </source>
</reference>